<proteinExistence type="predicted"/>
<dbReference type="EMBL" id="DS990391">
    <property type="protein sequence ID" value="EFR45518.1"/>
    <property type="molecule type" value="Genomic_DNA"/>
</dbReference>
<keyword evidence="1" id="KW-1133">Transmembrane helix</keyword>
<dbReference type="Proteomes" id="UP000006036">
    <property type="component" value="Chromosome 1"/>
</dbReference>
<organism evidence="2 5">
    <name type="scientific">Helicobacter cinaedi CCUG 18818 = ATCC BAA-847</name>
    <dbReference type="NCBI Taxonomy" id="537971"/>
    <lineage>
        <taxon>Bacteria</taxon>
        <taxon>Pseudomonadati</taxon>
        <taxon>Campylobacterota</taxon>
        <taxon>Epsilonproteobacteria</taxon>
        <taxon>Campylobacterales</taxon>
        <taxon>Helicobacteraceae</taxon>
        <taxon>Helicobacter</taxon>
    </lineage>
</organism>
<evidence type="ECO:0000256" key="1">
    <source>
        <dbReference type="SAM" id="Phobius"/>
    </source>
</evidence>
<dbReference type="Proteomes" id="UP000005755">
    <property type="component" value="Unassembled WGS sequence"/>
</dbReference>
<accession>A0AAI8MJY3</accession>
<protein>
    <submittedName>
        <fullName evidence="2">Uncharacterized protein</fullName>
    </submittedName>
</protein>
<dbReference type="KEGG" id="hcb:HCBAA847_1667"/>
<gene>
    <name evidence="2" type="ORF">HCBAA847_1667</name>
    <name evidence="3" type="ORF">HCCG_00064</name>
</gene>
<evidence type="ECO:0000313" key="3">
    <source>
        <dbReference type="EMBL" id="EFR45518.1"/>
    </source>
</evidence>
<reference evidence="3" key="1">
    <citation type="submission" date="2008-08" db="EMBL/GenBank/DDBJ databases">
        <title>Annotation of Helicobacter cinaedi strain CCUG 18818.</title>
        <authorList>
            <consortium name="The Broad Institute Genome Sequencing Platform"/>
            <person name="Fox J.G."/>
            <person name="Shen Z."/>
            <person name="Charoenlap N."/>
            <person name="Schauer D.B."/>
            <person name="Ward D."/>
            <person name="Mehta T."/>
            <person name="Young S."/>
            <person name="Jaffe D."/>
            <person name="Gnerre S."/>
            <person name="Berlin A."/>
            <person name="Heiman D."/>
            <person name="Hepburn T."/>
            <person name="Shea T."/>
            <person name="Sykes S."/>
            <person name="Alvarado L."/>
            <person name="Kodira C."/>
            <person name="Borodovsky M."/>
            <person name="Lander E."/>
            <person name="Galagan J."/>
            <person name="Nusbaum C."/>
            <person name="Birren B."/>
        </authorList>
    </citation>
    <scope>NUCLEOTIDE SEQUENCE</scope>
    <source>
        <strain evidence="3">CCUG 18818</strain>
    </source>
</reference>
<dbReference type="AlphaFoldDB" id="A0AAI8MJY3"/>
<keyword evidence="1" id="KW-0472">Membrane</keyword>
<evidence type="ECO:0000313" key="2">
    <source>
        <dbReference type="EMBL" id="BAM32897.1"/>
    </source>
</evidence>
<evidence type="ECO:0000313" key="4">
    <source>
        <dbReference type="Proteomes" id="UP000005755"/>
    </source>
</evidence>
<name>A0AAI8MJY3_9HELI</name>
<evidence type="ECO:0000313" key="5">
    <source>
        <dbReference type="Proteomes" id="UP000006036"/>
    </source>
</evidence>
<dbReference type="EMBL" id="AP012492">
    <property type="protein sequence ID" value="BAM32897.1"/>
    <property type="molecule type" value="Genomic_DNA"/>
</dbReference>
<keyword evidence="1" id="KW-0812">Transmembrane</keyword>
<keyword evidence="4" id="KW-1185">Reference proteome</keyword>
<reference evidence="4" key="4">
    <citation type="journal article" date="2014" name="Genome Announc.">
        <title>Draft genome sequences of six enterohepatic helicobacter species isolated from humans and one from rhesus macaques.</title>
        <authorList>
            <person name="Shen Z."/>
            <person name="Sheh A."/>
            <person name="Young S.K."/>
            <person name="Abouelliel A."/>
            <person name="Ward D.V."/>
            <person name="Earl A.M."/>
            <person name="Fox J.G."/>
        </authorList>
    </citation>
    <scope>NUCLEOTIDE SEQUENCE [LARGE SCALE GENOMIC DNA]</scope>
    <source>
        <strain evidence="4">CCUG 18818</strain>
    </source>
</reference>
<reference evidence="2 5" key="2">
    <citation type="journal article" date="2012" name="J. Bacteriol.">
        <title>Complete Genome Sequence of Helicobacter cinaedi Type Strain ATCC BAA-847.</title>
        <authorList>
            <person name="Miyoshi-Akiyama T."/>
            <person name="Takeshita N."/>
            <person name="Ohmagari N."/>
            <person name="Kirikae T."/>
        </authorList>
    </citation>
    <scope>NUCLEOTIDE SEQUENCE [LARGE SCALE GENOMIC DNA]</scope>
    <source>
        <strain evidence="2 5">ATCC BAA-847</strain>
    </source>
</reference>
<dbReference type="RefSeq" id="WP_002955341.1">
    <property type="nucleotide sequence ID" value="NC_020555.1"/>
</dbReference>
<reference evidence="2" key="3">
    <citation type="submission" date="2012-07" db="EMBL/GenBank/DDBJ databases">
        <authorList>
            <person name="Akiyama T."/>
            <person name="Takeshita N."/>
            <person name="Ohmagari N."/>
            <person name="Kirikae T."/>
        </authorList>
    </citation>
    <scope>NUCLEOTIDE SEQUENCE</scope>
    <source>
        <strain evidence="2">ATCC BAA-847</strain>
    </source>
</reference>
<feature type="transmembrane region" description="Helical" evidence="1">
    <location>
        <begin position="26"/>
        <end position="48"/>
    </location>
</feature>
<sequence>MEKIKNLFFEMNRDYAEMNKGKVDGWFYLSLVAGLVLSPIILIGILYIEIHFFLEWKWIHFREKILEIKRRMSRKKRKFFRELKQFIRENITYKLRERRRIKRIRYVVPAPTISAIENAEPEESSIKTISWKEWKEKVDAEYEDLGHSDQEEYRLGALDAGWEI</sequence>